<dbReference type="Proteomes" id="UP000003936">
    <property type="component" value="Chromosome"/>
</dbReference>
<accession>J3TFV3</accession>
<dbReference type="EMBL" id="CP003546">
    <property type="protein sequence ID" value="AFP85192.1"/>
    <property type="molecule type" value="Genomic_DNA"/>
</dbReference>
<evidence type="ECO:0000313" key="2">
    <source>
        <dbReference type="Proteomes" id="UP000003936"/>
    </source>
</evidence>
<protein>
    <submittedName>
        <fullName evidence="1">Uncharacterized protein</fullName>
    </submittedName>
</protein>
<sequence length="100" mass="11616">MYVHWVRAYFQGCCLYPDVGIEHIKWFIEHAIAEDTFDVLRKVWGVASCRARVICETRPSMDRDNCTLDLFIKPACDIRIAFPLTLCSIKPRILISLLIN</sequence>
<name>J3TFV3_9ENTR</name>
<reference evidence="1 2" key="1">
    <citation type="journal article" date="2012" name="Mol. Biol. Evol.">
        <title>Genome reduction and co-evolution between the primary and secondary bacterial symbionts of psyllids.</title>
        <authorList>
            <person name="Sloan D.B."/>
            <person name="Moran N.A."/>
        </authorList>
    </citation>
    <scope>NUCLEOTIDE SEQUENCE [LARGE SCALE GENOMIC DNA]</scope>
    <source>
        <strain evidence="1">Ceuc_S</strain>
    </source>
</reference>
<keyword evidence="2" id="KW-1185">Reference proteome</keyword>
<gene>
    <name evidence="1" type="ORF">A359_08260</name>
</gene>
<dbReference type="KEGG" id="sect:A359_08260"/>
<dbReference type="AlphaFoldDB" id="J3TFV3"/>
<proteinExistence type="predicted"/>
<evidence type="ECO:0000313" key="1">
    <source>
        <dbReference type="EMBL" id="AFP85192.1"/>
    </source>
</evidence>
<dbReference type="HOGENOM" id="CLU_2304061_0_0_6"/>
<organism evidence="1 2">
    <name type="scientific">secondary endosymbiont of Ctenarytaina eucalypti</name>
    <dbReference type="NCBI Taxonomy" id="1199245"/>
    <lineage>
        <taxon>Bacteria</taxon>
        <taxon>Pseudomonadati</taxon>
        <taxon>Pseudomonadota</taxon>
        <taxon>Gammaproteobacteria</taxon>
        <taxon>Enterobacterales</taxon>
        <taxon>Enterobacteriaceae</taxon>
        <taxon>aphid secondary symbionts</taxon>
    </lineage>
</organism>